<protein>
    <submittedName>
        <fullName evidence="1">Uncharacterized protein 364</fullName>
    </submittedName>
</protein>
<evidence type="ECO:0000313" key="2">
    <source>
        <dbReference type="Proteomes" id="UP000008388"/>
    </source>
</evidence>
<accession>F8SJJ6</accession>
<dbReference type="KEGG" id="vg:26643530"/>
<keyword evidence="2" id="KW-1185">Reference proteome</keyword>
<dbReference type="RefSeq" id="YP_009217443.1">
    <property type="nucleotide sequence ID" value="NC_028999.1"/>
</dbReference>
<organismHost>
    <name type="scientific">Pseudomonas aeruginosa</name>
    <dbReference type="NCBI Taxonomy" id="287"/>
</organismHost>
<dbReference type="GeneID" id="26643530"/>
<proteinExistence type="predicted"/>
<dbReference type="EMBL" id="HQ630627">
    <property type="protein sequence ID" value="AEH03787.1"/>
    <property type="molecule type" value="Genomic_DNA"/>
</dbReference>
<organism evidence="1 2">
    <name type="scientific">Pseudomonas phage PhiPA3</name>
    <name type="common">Pseudomonas aeruginosa phage PhiPA3</name>
    <dbReference type="NCBI Taxonomy" id="998086"/>
    <lineage>
        <taxon>Viruses</taxon>
        <taxon>Duplodnaviria</taxon>
        <taxon>Heunggongvirae</taxon>
        <taxon>Uroviricota</taxon>
        <taxon>Caudoviricetes</taxon>
        <taxon>Chimalliviridae</taxon>
        <taxon>Miltoncavirus</taxon>
        <taxon>Miltoncavirus PhiPA3</taxon>
    </lineage>
</organism>
<dbReference type="Proteomes" id="UP000008388">
    <property type="component" value="Segment"/>
</dbReference>
<evidence type="ECO:0000313" key="1">
    <source>
        <dbReference type="EMBL" id="AEH03787.1"/>
    </source>
</evidence>
<sequence>MVKVAMLALVAKVGLFGITNVEKSYIQFDSMPQCLNHLEIQYSKFKNLPNVEIQRTATAMKVSDNGNYTVYGWRCDENK</sequence>
<gene>
    <name evidence="1" type="primary">364</name>
</gene>
<name>F8SJJ6_BPPA3</name>
<reference evidence="1 2" key="1">
    <citation type="journal article" date="2011" name="Microbiology">
        <title>The Pseudomonas aeruginosa generalized transducing phage phiPA3 is a new member of the phiKZ-like group of 'jumbo' phages, and infects model laboratory strains and clinical isolates from cystic fibrosis patients.</title>
        <authorList>
            <person name="Monson R."/>
            <person name="Foulds I."/>
            <person name="Foweraker J."/>
            <person name="Welch M."/>
            <person name="Salmond G.P."/>
        </authorList>
    </citation>
    <scope>NUCLEOTIDE SEQUENCE [LARGE SCALE GENOMIC DNA]</scope>
</reference>